<sequence>MSYHALTAAIDPIEPDDREGLFDASIRSLRSLLDPNNVGWDILAGMVADRKSKWEEWYNGFVAREVFLQKEEQWKGNGQVSSRYLLQTVAELCNALEALNRWAGALAKASASLQSLDLGGEVVIKDAHPRTTKTTTTLEGAREEAVERIFTVACRLADCQRSNNFINQGRAMSENELRELEIRTEDAVVEELKGNKCLQYLKKSPGHDDAKDWERYLQTLRPQPVSEAVQAAKKEKSAPKVRQPHTTESQGSTATRAPLPGSTSGILGGQAA</sequence>
<comment type="caution">
    <text evidence="2">The sequence shown here is derived from an EMBL/GenBank/DDBJ whole genome shotgun (WGS) entry which is preliminary data.</text>
</comment>
<evidence type="ECO:0000313" key="2">
    <source>
        <dbReference type="EMBL" id="KAA8629184.1"/>
    </source>
</evidence>
<gene>
    <name evidence="2" type="ORF">SMACR_02287</name>
</gene>
<accession>A0A8S8ZF78</accession>
<feature type="region of interest" description="Disordered" evidence="1">
    <location>
        <begin position="221"/>
        <end position="272"/>
    </location>
</feature>
<evidence type="ECO:0000313" key="3">
    <source>
        <dbReference type="Proteomes" id="UP000433876"/>
    </source>
</evidence>
<evidence type="ECO:0000256" key="1">
    <source>
        <dbReference type="SAM" id="MobiDB-lite"/>
    </source>
</evidence>
<dbReference type="Proteomes" id="UP000433876">
    <property type="component" value="Unassembled WGS sequence"/>
</dbReference>
<proteinExistence type="predicted"/>
<name>A0A8S8ZF78_SORMA</name>
<feature type="compositionally biased region" description="Polar residues" evidence="1">
    <location>
        <begin position="244"/>
        <end position="265"/>
    </location>
</feature>
<reference evidence="2 3" key="1">
    <citation type="submission" date="2017-07" db="EMBL/GenBank/DDBJ databases">
        <title>Genome sequence of the Sordaria macrospora wild type strain R19027.</title>
        <authorList>
            <person name="Nowrousian M."/>
            <person name="Teichert I."/>
            <person name="Kueck U."/>
        </authorList>
    </citation>
    <scope>NUCLEOTIDE SEQUENCE [LARGE SCALE GENOMIC DNA]</scope>
    <source>
        <strain evidence="2 3">R19027</strain>
        <tissue evidence="2">Mycelium</tissue>
    </source>
</reference>
<dbReference type="AlphaFoldDB" id="A0A8S8ZF78"/>
<organism evidence="2 3">
    <name type="scientific">Sordaria macrospora</name>
    <dbReference type="NCBI Taxonomy" id="5147"/>
    <lineage>
        <taxon>Eukaryota</taxon>
        <taxon>Fungi</taxon>
        <taxon>Dikarya</taxon>
        <taxon>Ascomycota</taxon>
        <taxon>Pezizomycotina</taxon>
        <taxon>Sordariomycetes</taxon>
        <taxon>Sordariomycetidae</taxon>
        <taxon>Sordariales</taxon>
        <taxon>Sordariaceae</taxon>
        <taxon>Sordaria</taxon>
    </lineage>
</organism>
<dbReference type="EMBL" id="NMPR01000146">
    <property type="protein sequence ID" value="KAA8629184.1"/>
    <property type="molecule type" value="Genomic_DNA"/>
</dbReference>
<protein>
    <submittedName>
        <fullName evidence="2">Uncharacterized protein</fullName>
    </submittedName>
</protein>
<dbReference type="VEuPathDB" id="FungiDB:SMAC_02287"/>